<dbReference type="Proteomes" id="UP001163096">
    <property type="component" value="Chromosome"/>
</dbReference>
<protein>
    <submittedName>
        <fullName evidence="1">Nucleic acid-binding protein</fullName>
    </submittedName>
</protein>
<dbReference type="EMBL" id="CP113361">
    <property type="protein sequence ID" value="WAI00355.1"/>
    <property type="molecule type" value="Genomic_DNA"/>
</dbReference>
<reference evidence="1" key="1">
    <citation type="submission" date="2022-11" db="EMBL/GenBank/DDBJ databases">
        <title>Complete genome sequence of Methanogenium organophilum DSM 3596.</title>
        <authorList>
            <person name="Chen S.-C."/>
            <person name="Lai S.-J."/>
            <person name="You Y.-T."/>
        </authorList>
    </citation>
    <scope>NUCLEOTIDE SEQUENCE</scope>
    <source>
        <strain evidence="1">DSM 3596</strain>
    </source>
</reference>
<dbReference type="KEGG" id="mou:OU421_07900"/>
<gene>
    <name evidence="1" type="ORF">OU421_07900</name>
</gene>
<name>A0A9X9T747_METOG</name>
<evidence type="ECO:0000313" key="1">
    <source>
        <dbReference type="EMBL" id="WAI00355.1"/>
    </source>
</evidence>
<dbReference type="AlphaFoldDB" id="A0A9X9T747"/>
<evidence type="ECO:0000313" key="2">
    <source>
        <dbReference type="Proteomes" id="UP001163096"/>
    </source>
</evidence>
<dbReference type="RefSeq" id="WP_268185534.1">
    <property type="nucleotide sequence ID" value="NZ_CP113361.1"/>
</dbReference>
<accession>A0A9X9T747</accession>
<keyword evidence="2" id="KW-1185">Reference proteome</keyword>
<organism evidence="1 2">
    <name type="scientific">Methanogenium organophilum</name>
    <dbReference type="NCBI Taxonomy" id="2199"/>
    <lineage>
        <taxon>Archaea</taxon>
        <taxon>Methanobacteriati</taxon>
        <taxon>Methanobacteriota</taxon>
        <taxon>Stenosarchaea group</taxon>
        <taxon>Methanomicrobia</taxon>
        <taxon>Methanomicrobiales</taxon>
        <taxon>Methanomicrobiaceae</taxon>
        <taxon>Methanogenium</taxon>
    </lineage>
</organism>
<proteinExistence type="predicted"/>
<dbReference type="GeneID" id="76835016"/>
<sequence>MSTPTQTTTPANTQRRYIREPARRAFAAEVREIRLTFKDGEDEKSPVYVMLPSGIRSNRLFFCGQMIRKELKGDENAFYSVRVQDPTGIFFVNAGSYQPEAKQQISRIDESAWVAVVGKAQARNTPDGATFVSIRAETVAEIDEDTYRKWVDETAAQTLDRADAFGETEDSKKAREFYANDPETYRQMALHALQRITF</sequence>